<keyword evidence="4 10" id="KW-0812">Transmembrane</keyword>
<dbReference type="Pfam" id="PF09801">
    <property type="entry name" value="SYS1"/>
    <property type="match status" value="1"/>
</dbReference>
<dbReference type="Proteomes" id="UP000509510">
    <property type="component" value="Chromosome II"/>
</dbReference>
<comment type="subcellular location">
    <subcellularLocation>
        <location evidence="1">Golgi apparatus membrane</location>
        <topology evidence="1">Multi-pass membrane protein</topology>
    </subcellularLocation>
</comment>
<feature type="transmembrane region" description="Helical" evidence="10">
    <location>
        <begin position="100"/>
        <end position="117"/>
    </location>
</feature>
<protein>
    <recommendedName>
        <fullName evidence="13">Protein SYS1</fullName>
    </recommendedName>
</protein>
<evidence type="ECO:0000256" key="3">
    <source>
        <dbReference type="ARBA" id="ARBA00022448"/>
    </source>
</evidence>
<evidence type="ECO:0000256" key="10">
    <source>
        <dbReference type="SAM" id="Phobius"/>
    </source>
</evidence>
<dbReference type="GO" id="GO:0005802">
    <property type="term" value="C:trans-Golgi network"/>
    <property type="evidence" value="ECO:0007669"/>
    <property type="project" value="TreeGrafter"/>
</dbReference>
<dbReference type="GO" id="GO:0034067">
    <property type="term" value="P:protein localization to Golgi apparatus"/>
    <property type="evidence" value="ECO:0007669"/>
    <property type="project" value="TreeGrafter"/>
</dbReference>
<evidence type="ECO:0000256" key="4">
    <source>
        <dbReference type="ARBA" id="ARBA00022692"/>
    </source>
</evidence>
<sequence>MPPRRRPPRPGALTELPPLKIVRKIFLLQLLYYVCATALVLFATVVAGSVFSLDLIFSWDSLRGDTTVGWMLSLVWMLNSFICVIFLLLIVSRSKLVPDFALTIHFIHILIVFFYTHSIPRNLLWWTLQAASAALMTFVGIWVCQRRELQPIAFGALLGGGLGSSSNSAEARTGENADSSDHPENTQGDEDLESGLANFSRGRGRGRNRDEFEMMPVKETAETNT</sequence>
<dbReference type="GO" id="GO:0005829">
    <property type="term" value="C:cytosol"/>
    <property type="evidence" value="ECO:0007669"/>
    <property type="project" value="GOC"/>
</dbReference>
<keyword evidence="12" id="KW-1185">Reference proteome</keyword>
<keyword evidence="6 10" id="KW-1133">Transmembrane helix</keyword>
<evidence type="ECO:0000256" key="9">
    <source>
        <dbReference type="SAM" id="MobiDB-lite"/>
    </source>
</evidence>
<keyword evidence="5" id="KW-0653">Protein transport</keyword>
<gene>
    <name evidence="11" type="ORF">TRUGW13939_03262</name>
</gene>
<comment type="similarity">
    <text evidence="2">Belongs to the SYS1 family.</text>
</comment>
<dbReference type="GO" id="GO:0000139">
    <property type="term" value="C:Golgi membrane"/>
    <property type="evidence" value="ECO:0007669"/>
    <property type="project" value="UniProtKB-SubCell"/>
</dbReference>
<keyword evidence="8 10" id="KW-0472">Membrane</keyword>
<evidence type="ECO:0000256" key="8">
    <source>
        <dbReference type="ARBA" id="ARBA00023136"/>
    </source>
</evidence>
<organism evidence="11 12">
    <name type="scientific">Talaromyces rugulosus</name>
    <name type="common">Penicillium rugulosum</name>
    <dbReference type="NCBI Taxonomy" id="121627"/>
    <lineage>
        <taxon>Eukaryota</taxon>
        <taxon>Fungi</taxon>
        <taxon>Dikarya</taxon>
        <taxon>Ascomycota</taxon>
        <taxon>Pezizomycotina</taxon>
        <taxon>Eurotiomycetes</taxon>
        <taxon>Eurotiomycetidae</taxon>
        <taxon>Eurotiales</taxon>
        <taxon>Trichocomaceae</taxon>
        <taxon>Talaromyces</taxon>
        <taxon>Talaromyces sect. Islandici</taxon>
    </lineage>
</organism>
<dbReference type="PANTHER" id="PTHR12952:SF0">
    <property type="entry name" value="PROTEIN SYS1 HOMOLOG"/>
    <property type="match status" value="1"/>
</dbReference>
<evidence type="ECO:0000256" key="7">
    <source>
        <dbReference type="ARBA" id="ARBA00023034"/>
    </source>
</evidence>
<feature type="transmembrane region" description="Helical" evidence="10">
    <location>
        <begin position="30"/>
        <end position="50"/>
    </location>
</feature>
<feature type="transmembrane region" description="Helical" evidence="10">
    <location>
        <begin position="70"/>
        <end position="91"/>
    </location>
</feature>
<evidence type="ECO:0000256" key="5">
    <source>
        <dbReference type="ARBA" id="ARBA00022927"/>
    </source>
</evidence>
<evidence type="ECO:0008006" key="13">
    <source>
        <dbReference type="Google" id="ProtNLM"/>
    </source>
</evidence>
<dbReference type="RefSeq" id="XP_035342340.1">
    <property type="nucleotide sequence ID" value="XM_035486447.1"/>
</dbReference>
<dbReference type="KEGG" id="trg:TRUGW13939_03262"/>
<dbReference type="OrthoDB" id="542931at2759"/>
<keyword evidence="3" id="KW-0813">Transport</keyword>
<name>A0A7H8QQJ1_TALRU</name>
<keyword evidence="7" id="KW-0333">Golgi apparatus</keyword>
<evidence type="ECO:0000256" key="1">
    <source>
        <dbReference type="ARBA" id="ARBA00004653"/>
    </source>
</evidence>
<evidence type="ECO:0000313" key="11">
    <source>
        <dbReference type="EMBL" id="QKX56162.1"/>
    </source>
</evidence>
<evidence type="ECO:0000313" key="12">
    <source>
        <dbReference type="Proteomes" id="UP000509510"/>
    </source>
</evidence>
<dbReference type="InterPro" id="IPR019185">
    <property type="entry name" value="Integral_membrane_SYS1-rel"/>
</dbReference>
<dbReference type="GO" id="GO:0006895">
    <property type="term" value="P:Golgi to endosome transport"/>
    <property type="evidence" value="ECO:0007669"/>
    <property type="project" value="TreeGrafter"/>
</dbReference>
<feature type="region of interest" description="Disordered" evidence="9">
    <location>
        <begin position="166"/>
        <end position="225"/>
    </location>
</feature>
<dbReference type="EMBL" id="CP055899">
    <property type="protein sequence ID" value="QKX56162.1"/>
    <property type="molecule type" value="Genomic_DNA"/>
</dbReference>
<reference evidence="12" key="1">
    <citation type="submission" date="2020-06" db="EMBL/GenBank/DDBJ databases">
        <title>A chromosome-scale genome assembly of Talaromyces rugulosus W13939.</title>
        <authorList>
            <person name="Wang B."/>
            <person name="Guo L."/>
            <person name="Ye K."/>
            <person name="Wang L."/>
        </authorList>
    </citation>
    <scope>NUCLEOTIDE SEQUENCE [LARGE SCALE GENOMIC DNA]</scope>
    <source>
        <strain evidence="12">W13939</strain>
    </source>
</reference>
<accession>A0A7H8QQJ1</accession>
<dbReference type="GeneID" id="55990767"/>
<evidence type="ECO:0000256" key="2">
    <source>
        <dbReference type="ARBA" id="ARBA00008160"/>
    </source>
</evidence>
<proteinExistence type="inferred from homology"/>
<feature type="transmembrane region" description="Helical" evidence="10">
    <location>
        <begin position="123"/>
        <end position="144"/>
    </location>
</feature>
<feature type="compositionally biased region" description="Basic and acidic residues" evidence="9">
    <location>
        <begin position="172"/>
        <end position="184"/>
    </location>
</feature>
<dbReference type="PANTHER" id="PTHR12952">
    <property type="entry name" value="SYS1"/>
    <property type="match status" value="1"/>
</dbReference>
<dbReference type="AlphaFoldDB" id="A0A7H8QQJ1"/>
<dbReference type="GO" id="GO:0043001">
    <property type="term" value="P:Golgi to plasma membrane protein transport"/>
    <property type="evidence" value="ECO:0007669"/>
    <property type="project" value="TreeGrafter"/>
</dbReference>
<evidence type="ECO:0000256" key="6">
    <source>
        <dbReference type="ARBA" id="ARBA00022989"/>
    </source>
</evidence>